<keyword evidence="2" id="KW-1185">Reference proteome</keyword>
<dbReference type="Gene3D" id="3.90.1150.10">
    <property type="entry name" value="Aspartate Aminotransferase, domain 1"/>
    <property type="match status" value="1"/>
</dbReference>
<name>A0AAV9FIR1_ACOCL</name>
<dbReference type="InterPro" id="IPR015422">
    <property type="entry name" value="PyrdxlP-dep_Trfase_small"/>
</dbReference>
<protein>
    <submittedName>
        <fullName evidence="1">Tyrosine/DOPA decarboxylase 1</fullName>
    </submittedName>
</protein>
<gene>
    <name evidence="1" type="primary">TYDC1</name>
    <name evidence="1" type="ORF">QJS10_CPA01g01096</name>
</gene>
<accession>A0AAV9FIR1</accession>
<dbReference type="Proteomes" id="UP001180020">
    <property type="component" value="Unassembled WGS sequence"/>
</dbReference>
<evidence type="ECO:0000313" key="1">
    <source>
        <dbReference type="EMBL" id="KAK1325307.1"/>
    </source>
</evidence>
<evidence type="ECO:0000313" key="2">
    <source>
        <dbReference type="Proteomes" id="UP001180020"/>
    </source>
</evidence>
<sequence>MEPPGPQVAPPLLADIVESAVPDAEALARRRRGGSCEMNRKVLEKVNASAFMTHAVVEGKYVLRMAIGATLTEEGLVLGAWKVNEEMADGIVSEEDQ</sequence>
<reference evidence="1" key="2">
    <citation type="submission" date="2023-06" db="EMBL/GenBank/DDBJ databases">
        <authorList>
            <person name="Ma L."/>
            <person name="Liu K.-W."/>
            <person name="Li Z."/>
            <person name="Hsiao Y.-Y."/>
            <person name="Qi Y."/>
            <person name="Fu T."/>
            <person name="Tang G."/>
            <person name="Zhang D."/>
            <person name="Sun W.-H."/>
            <person name="Liu D.-K."/>
            <person name="Li Y."/>
            <person name="Chen G.-Z."/>
            <person name="Liu X.-D."/>
            <person name="Liao X.-Y."/>
            <person name="Jiang Y.-T."/>
            <person name="Yu X."/>
            <person name="Hao Y."/>
            <person name="Huang J."/>
            <person name="Zhao X.-W."/>
            <person name="Ke S."/>
            <person name="Chen Y.-Y."/>
            <person name="Wu W.-L."/>
            <person name="Hsu J.-L."/>
            <person name="Lin Y.-F."/>
            <person name="Huang M.-D."/>
            <person name="Li C.-Y."/>
            <person name="Huang L."/>
            <person name="Wang Z.-W."/>
            <person name="Zhao X."/>
            <person name="Zhong W.-Y."/>
            <person name="Peng D.-H."/>
            <person name="Ahmad S."/>
            <person name="Lan S."/>
            <person name="Zhang J.-S."/>
            <person name="Tsai W.-C."/>
            <person name="Van De Peer Y."/>
            <person name="Liu Z.-J."/>
        </authorList>
    </citation>
    <scope>NUCLEOTIDE SEQUENCE</scope>
    <source>
        <strain evidence="1">CP</strain>
        <tissue evidence="1">Leaves</tissue>
    </source>
</reference>
<proteinExistence type="predicted"/>
<reference evidence="1" key="1">
    <citation type="journal article" date="2023" name="Nat. Commun.">
        <title>Diploid and tetraploid genomes of Acorus and the evolution of monocots.</title>
        <authorList>
            <person name="Ma L."/>
            <person name="Liu K.W."/>
            <person name="Li Z."/>
            <person name="Hsiao Y.Y."/>
            <person name="Qi Y."/>
            <person name="Fu T."/>
            <person name="Tang G.D."/>
            <person name="Zhang D."/>
            <person name="Sun W.H."/>
            <person name="Liu D.K."/>
            <person name="Li Y."/>
            <person name="Chen G.Z."/>
            <person name="Liu X.D."/>
            <person name="Liao X.Y."/>
            <person name="Jiang Y.T."/>
            <person name="Yu X."/>
            <person name="Hao Y."/>
            <person name="Huang J."/>
            <person name="Zhao X.W."/>
            <person name="Ke S."/>
            <person name="Chen Y.Y."/>
            <person name="Wu W.L."/>
            <person name="Hsu J.L."/>
            <person name="Lin Y.F."/>
            <person name="Huang M.D."/>
            <person name="Li C.Y."/>
            <person name="Huang L."/>
            <person name="Wang Z.W."/>
            <person name="Zhao X."/>
            <person name="Zhong W.Y."/>
            <person name="Peng D.H."/>
            <person name="Ahmad S."/>
            <person name="Lan S."/>
            <person name="Zhang J.S."/>
            <person name="Tsai W.C."/>
            <person name="Van de Peer Y."/>
            <person name="Liu Z.J."/>
        </authorList>
    </citation>
    <scope>NUCLEOTIDE SEQUENCE</scope>
    <source>
        <strain evidence="1">CP</strain>
    </source>
</reference>
<comment type="caution">
    <text evidence="1">The sequence shown here is derived from an EMBL/GenBank/DDBJ whole genome shotgun (WGS) entry which is preliminary data.</text>
</comment>
<dbReference type="AlphaFoldDB" id="A0AAV9FIR1"/>
<dbReference type="EMBL" id="JAUJYO010000001">
    <property type="protein sequence ID" value="KAK1325307.1"/>
    <property type="molecule type" value="Genomic_DNA"/>
</dbReference>
<organism evidence="1 2">
    <name type="scientific">Acorus calamus</name>
    <name type="common">Sweet flag</name>
    <dbReference type="NCBI Taxonomy" id="4465"/>
    <lineage>
        <taxon>Eukaryota</taxon>
        <taxon>Viridiplantae</taxon>
        <taxon>Streptophyta</taxon>
        <taxon>Embryophyta</taxon>
        <taxon>Tracheophyta</taxon>
        <taxon>Spermatophyta</taxon>
        <taxon>Magnoliopsida</taxon>
        <taxon>Liliopsida</taxon>
        <taxon>Acoraceae</taxon>
        <taxon>Acorus</taxon>
    </lineage>
</organism>